<keyword evidence="2" id="KW-1003">Cell membrane</keyword>
<evidence type="ECO:0008006" key="11">
    <source>
        <dbReference type="Google" id="ProtNLM"/>
    </source>
</evidence>
<dbReference type="AlphaFoldDB" id="A0A916NDH2"/>
<feature type="transmembrane region" description="Helical" evidence="8">
    <location>
        <begin position="210"/>
        <end position="229"/>
    </location>
</feature>
<dbReference type="Pfam" id="PF09594">
    <property type="entry name" value="GT87"/>
    <property type="match status" value="1"/>
</dbReference>
<keyword evidence="4 8" id="KW-0812">Transmembrane</keyword>
<evidence type="ECO:0000256" key="6">
    <source>
        <dbReference type="ARBA" id="ARBA00023136"/>
    </source>
</evidence>
<protein>
    <recommendedName>
        <fullName evidence="11">DUF2029 domain-containing protein</fullName>
    </recommendedName>
</protein>
<feature type="transmembrane region" description="Helical" evidence="8">
    <location>
        <begin position="276"/>
        <end position="293"/>
    </location>
</feature>
<keyword evidence="10" id="KW-1185">Reference proteome</keyword>
<dbReference type="EMBL" id="CAJPUY010000007">
    <property type="protein sequence ID" value="CAG2140167.1"/>
    <property type="molecule type" value="Genomic_DNA"/>
</dbReference>
<keyword evidence="3" id="KW-0808">Transferase</keyword>
<evidence type="ECO:0000256" key="2">
    <source>
        <dbReference type="ARBA" id="ARBA00022475"/>
    </source>
</evidence>
<dbReference type="GO" id="GO:0005886">
    <property type="term" value="C:plasma membrane"/>
    <property type="evidence" value="ECO:0007669"/>
    <property type="project" value="UniProtKB-SubCell"/>
</dbReference>
<evidence type="ECO:0000256" key="8">
    <source>
        <dbReference type="SAM" id="Phobius"/>
    </source>
</evidence>
<reference evidence="9" key="1">
    <citation type="submission" date="2021-03" db="EMBL/GenBank/DDBJ databases">
        <authorList>
            <person name="Peeters C."/>
        </authorList>
    </citation>
    <scope>NUCLEOTIDE SEQUENCE</scope>
    <source>
        <strain evidence="9">LMG 31506</strain>
    </source>
</reference>
<keyword evidence="5 8" id="KW-1133">Transmembrane helix</keyword>
<keyword evidence="6 8" id="KW-0472">Membrane</keyword>
<comment type="subcellular location">
    <subcellularLocation>
        <location evidence="1">Cell membrane</location>
        <topology evidence="1">Multi-pass membrane protein</topology>
    </subcellularLocation>
</comment>
<feature type="transmembrane region" description="Helical" evidence="8">
    <location>
        <begin position="139"/>
        <end position="157"/>
    </location>
</feature>
<feature type="transmembrane region" description="Helical" evidence="8">
    <location>
        <begin position="300"/>
        <end position="318"/>
    </location>
</feature>
<evidence type="ECO:0000256" key="4">
    <source>
        <dbReference type="ARBA" id="ARBA00022692"/>
    </source>
</evidence>
<evidence type="ECO:0000313" key="10">
    <source>
        <dbReference type="Proteomes" id="UP000672934"/>
    </source>
</evidence>
<evidence type="ECO:0000313" key="9">
    <source>
        <dbReference type="EMBL" id="CAG2140167.1"/>
    </source>
</evidence>
<gene>
    <name evidence="9" type="ORF">LMG31506_02207</name>
</gene>
<feature type="transmembrane region" description="Helical" evidence="8">
    <location>
        <begin position="366"/>
        <end position="384"/>
    </location>
</feature>
<feature type="transmembrane region" description="Helical" evidence="8">
    <location>
        <begin position="12"/>
        <end position="33"/>
    </location>
</feature>
<comment type="caution">
    <text evidence="9">The sequence shown here is derived from an EMBL/GenBank/DDBJ whole genome shotgun (WGS) entry which is preliminary data.</text>
</comment>
<feature type="transmembrane region" description="Helical" evidence="8">
    <location>
        <begin position="99"/>
        <end position="127"/>
    </location>
</feature>
<feature type="transmembrane region" description="Helical" evidence="8">
    <location>
        <begin position="177"/>
        <end position="203"/>
    </location>
</feature>
<dbReference type="GO" id="GO:0016758">
    <property type="term" value="F:hexosyltransferase activity"/>
    <property type="evidence" value="ECO:0007669"/>
    <property type="project" value="InterPro"/>
</dbReference>
<evidence type="ECO:0000256" key="3">
    <source>
        <dbReference type="ARBA" id="ARBA00022679"/>
    </source>
</evidence>
<accession>A0A916NDH2</accession>
<evidence type="ECO:0000256" key="1">
    <source>
        <dbReference type="ARBA" id="ARBA00004651"/>
    </source>
</evidence>
<dbReference type="InterPro" id="IPR018584">
    <property type="entry name" value="GT87"/>
</dbReference>
<dbReference type="Proteomes" id="UP000672934">
    <property type="component" value="Unassembled WGS sequence"/>
</dbReference>
<name>A0A916NDH2_9BURK</name>
<proteinExistence type="inferred from homology"/>
<evidence type="ECO:0000256" key="5">
    <source>
        <dbReference type="ARBA" id="ARBA00022989"/>
    </source>
</evidence>
<organism evidence="9 10">
    <name type="scientific">Cupriavidus yeoncheonensis</name>
    <dbReference type="NCBI Taxonomy" id="1462994"/>
    <lineage>
        <taxon>Bacteria</taxon>
        <taxon>Pseudomonadati</taxon>
        <taxon>Pseudomonadota</taxon>
        <taxon>Betaproteobacteria</taxon>
        <taxon>Burkholderiales</taxon>
        <taxon>Burkholderiaceae</taxon>
        <taxon>Cupriavidus</taxon>
    </lineage>
</organism>
<comment type="similarity">
    <text evidence="7">Belongs to the glycosyltransferase 87 family.</text>
</comment>
<sequence length="403" mass="43822">MKAGHWLTSKRLVFYPAAMLLAQILGVCILLYLHRYAPGDEGMAFSSDFRVFWSASHLALEGRGVDAYDINKLFPVLQGVDPALVQIRAWFYWFYPPTFLLVILPLAILPYLLSYAIFTLGTLFCYAAMLASFAKPHRIGLLILAFPPTVVAAYNGQNSFLTATLAGCGLMLLERRPVVAGVCIGLLALKPHLAILFPIALLFAHAWKAMLAAAVTALCLAVTSLLAFGTDTAFAFMNSIGIARQLATEGALPLEKMPTIFSAARLMGASTSLANGIHFSVALFGMLAVVVVWRKPQPMYLRASVLVLSSLLVSPHMFDYDLTWLALPIAWMGVHGLERGWRRGERELLVAAWISPLACDAVARGLSLQTGPLVILAMLGVLLYRARQATHAQGMAIEVSSTT</sequence>
<evidence type="ECO:0000256" key="7">
    <source>
        <dbReference type="ARBA" id="ARBA00024033"/>
    </source>
</evidence>
<dbReference type="RefSeq" id="WP_211947192.1">
    <property type="nucleotide sequence ID" value="NZ_CAJPUY010000007.1"/>
</dbReference>